<reference evidence="3" key="1">
    <citation type="submission" date="2012-12" db="EMBL/GenBank/DDBJ databases">
        <authorList>
            <person name="Hellsten U."/>
            <person name="Grimwood J."/>
            <person name="Chapman J.A."/>
            <person name="Shapiro H."/>
            <person name="Aerts A."/>
            <person name="Otillar R.P."/>
            <person name="Terry A.Y."/>
            <person name="Boore J.L."/>
            <person name="Simakov O."/>
            <person name="Marletaz F."/>
            <person name="Cho S.-J."/>
            <person name="Edsinger-Gonzales E."/>
            <person name="Havlak P."/>
            <person name="Kuo D.-H."/>
            <person name="Larsson T."/>
            <person name="Lv J."/>
            <person name="Arendt D."/>
            <person name="Savage R."/>
            <person name="Osoegawa K."/>
            <person name="de Jong P."/>
            <person name="Lindberg D.R."/>
            <person name="Seaver E.C."/>
            <person name="Weisblat D.A."/>
            <person name="Putnam N.H."/>
            <person name="Grigoriev I.V."/>
            <person name="Rokhsar D.S."/>
        </authorList>
    </citation>
    <scope>NUCLEOTIDE SEQUENCE</scope>
</reference>
<keyword evidence="3" id="KW-1185">Reference proteome</keyword>
<name>T1F0Y8_HELRO</name>
<dbReference type="KEGG" id="hro:HELRODRAFT_168784"/>
<sequence length="138" mass="16622">MADHGITFLGYQDYLREKLECAGVTATSIFRSGLYRDKNYLDYYDFSRLHPFLSRTALNMCGPSKMPDCIKIRSYEEYSRLKRVHATKPDCFRCPAVESAEIARWYKERWFHDDEKWMEQKRFPMQNTFDTKPKCRYL</sequence>
<dbReference type="Proteomes" id="UP000015101">
    <property type="component" value="Unassembled WGS sequence"/>
</dbReference>
<dbReference type="EMBL" id="AMQM01003087">
    <property type="status" value="NOT_ANNOTATED_CDS"/>
    <property type="molecule type" value="Genomic_DNA"/>
</dbReference>
<gene>
    <name evidence="2" type="primary">20202488</name>
    <name evidence="1" type="ORF">HELRODRAFT_168784</name>
</gene>
<proteinExistence type="predicted"/>
<dbReference type="AlphaFoldDB" id="T1F0Y8"/>
<dbReference type="HOGENOM" id="CLU_129931_0_0_1"/>
<dbReference type="EMBL" id="KB096023">
    <property type="protein sequence ID" value="ESO08866.1"/>
    <property type="molecule type" value="Genomic_DNA"/>
</dbReference>
<dbReference type="EnsemblMetazoa" id="HelroT168784">
    <property type="protein sequence ID" value="HelroP168784"/>
    <property type="gene ID" value="HelroG168784"/>
</dbReference>
<dbReference type="GeneID" id="20202488"/>
<organism evidence="2 3">
    <name type="scientific">Helobdella robusta</name>
    <name type="common">Californian leech</name>
    <dbReference type="NCBI Taxonomy" id="6412"/>
    <lineage>
        <taxon>Eukaryota</taxon>
        <taxon>Metazoa</taxon>
        <taxon>Spiralia</taxon>
        <taxon>Lophotrochozoa</taxon>
        <taxon>Annelida</taxon>
        <taxon>Clitellata</taxon>
        <taxon>Hirudinea</taxon>
        <taxon>Rhynchobdellida</taxon>
        <taxon>Glossiphoniidae</taxon>
        <taxon>Helobdella</taxon>
    </lineage>
</organism>
<reference evidence="2" key="3">
    <citation type="submission" date="2015-06" db="UniProtKB">
        <authorList>
            <consortium name="EnsemblMetazoa"/>
        </authorList>
    </citation>
    <scope>IDENTIFICATION</scope>
</reference>
<accession>T1F0Y8</accession>
<evidence type="ECO:0000313" key="2">
    <source>
        <dbReference type="EnsemblMetazoa" id="HelroP168784"/>
    </source>
</evidence>
<dbReference type="RefSeq" id="XP_009012888.1">
    <property type="nucleotide sequence ID" value="XM_009014640.1"/>
</dbReference>
<evidence type="ECO:0000313" key="3">
    <source>
        <dbReference type="Proteomes" id="UP000015101"/>
    </source>
</evidence>
<protein>
    <submittedName>
        <fullName evidence="1 2">Uncharacterized protein</fullName>
    </submittedName>
</protein>
<evidence type="ECO:0000313" key="1">
    <source>
        <dbReference type="EMBL" id="ESO08866.1"/>
    </source>
</evidence>
<reference evidence="1 3" key="2">
    <citation type="journal article" date="2013" name="Nature">
        <title>Insights into bilaterian evolution from three spiralian genomes.</title>
        <authorList>
            <person name="Simakov O."/>
            <person name="Marletaz F."/>
            <person name="Cho S.J."/>
            <person name="Edsinger-Gonzales E."/>
            <person name="Havlak P."/>
            <person name="Hellsten U."/>
            <person name="Kuo D.H."/>
            <person name="Larsson T."/>
            <person name="Lv J."/>
            <person name="Arendt D."/>
            <person name="Savage R."/>
            <person name="Osoegawa K."/>
            <person name="de Jong P."/>
            <person name="Grimwood J."/>
            <person name="Chapman J.A."/>
            <person name="Shapiro H."/>
            <person name="Aerts A."/>
            <person name="Otillar R.P."/>
            <person name="Terry A.Y."/>
            <person name="Boore J.L."/>
            <person name="Grigoriev I.V."/>
            <person name="Lindberg D.R."/>
            <person name="Seaver E.C."/>
            <person name="Weisblat D.A."/>
            <person name="Putnam N.H."/>
            <person name="Rokhsar D.S."/>
        </authorList>
    </citation>
    <scope>NUCLEOTIDE SEQUENCE</scope>
</reference>
<dbReference type="CTD" id="20202488"/>
<dbReference type="InParanoid" id="T1F0Y8"/>